<feature type="domain" description="Calcineurin-like phosphoesterase" evidence="4">
    <location>
        <begin position="202"/>
        <end position="439"/>
    </location>
</feature>
<dbReference type="CDD" id="cd00839">
    <property type="entry name" value="MPP_PAPs"/>
    <property type="match status" value="1"/>
</dbReference>
<dbReference type="Gene3D" id="2.60.40.380">
    <property type="entry name" value="Purple acid phosphatase-like, N-terminal"/>
    <property type="match status" value="1"/>
</dbReference>
<dbReference type="Gene3D" id="3.60.21.10">
    <property type="match status" value="1"/>
</dbReference>
<evidence type="ECO:0000259" key="6">
    <source>
        <dbReference type="Pfam" id="PF16656"/>
    </source>
</evidence>
<dbReference type="Pfam" id="PF16656">
    <property type="entry name" value="Pur_ac_phosph_N"/>
    <property type="match status" value="1"/>
</dbReference>
<evidence type="ECO:0000256" key="2">
    <source>
        <dbReference type="ARBA" id="ARBA00023180"/>
    </source>
</evidence>
<evidence type="ECO:0000259" key="5">
    <source>
        <dbReference type="Pfam" id="PF14008"/>
    </source>
</evidence>
<evidence type="ECO:0000256" key="1">
    <source>
        <dbReference type="ARBA" id="ARBA00022729"/>
    </source>
</evidence>
<evidence type="ECO:0000259" key="4">
    <source>
        <dbReference type="Pfam" id="PF00149"/>
    </source>
</evidence>
<dbReference type="GO" id="GO:0046872">
    <property type="term" value="F:metal ion binding"/>
    <property type="evidence" value="ECO:0007669"/>
    <property type="project" value="InterPro"/>
</dbReference>
<dbReference type="EMBL" id="MBAD02000494">
    <property type="protein sequence ID" value="RLN66874.1"/>
    <property type="molecule type" value="Genomic_DNA"/>
</dbReference>
<dbReference type="InterPro" id="IPR041792">
    <property type="entry name" value="MPP_PAP"/>
</dbReference>
<proteinExistence type="inferred from homology"/>
<evidence type="ECO:0000313" key="8">
    <source>
        <dbReference type="Proteomes" id="UP000284657"/>
    </source>
</evidence>
<evidence type="ECO:0000256" key="3">
    <source>
        <dbReference type="RuleBase" id="RU361203"/>
    </source>
</evidence>
<dbReference type="SUPFAM" id="SSF56300">
    <property type="entry name" value="Metallo-dependent phosphatases"/>
    <property type="match status" value="1"/>
</dbReference>
<dbReference type="AlphaFoldDB" id="A0A3R7H9E8"/>
<accession>A0A3R7H9E8</accession>
<dbReference type="EC" id="3.1.3.2" evidence="3"/>
<dbReference type="InterPro" id="IPR029052">
    <property type="entry name" value="Metallo-depent_PP-like"/>
</dbReference>
<dbReference type="Proteomes" id="UP000284657">
    <property type="component" value="Unassembled WGS sequence"/>
</dbReference>
<keyword evidence="3" id="KW-0378">Hydrolase</keyword>
<dbReference type="PANTHER" id="PTHR45867:SF3">
    <property type="entry name" value="ACID PHOSPHATASE TYPE 7"/>
    <property type="match status" value="1"/>
</dbReference>
<gene>
    <name evidence="7" type="ORF">BBJ29_003792</name>
</gene>
<dbReference type="GO" id="GO:0003993">
    <property type="term" value="F:acid phosphatase activity"/>
    <property type="evidence" value="ECO:0007669"/>
    <property type="project" value="UniProtKB-EC"/>
</dbReference>
<dbReference type="InterPro" id="IPR015914">
    <property type="entry name" value="PAPs_N"/>
</dbReference>
<dbReference type="PANTHER" id="PTHR45867">
    <property type="entry name" value="PURPLE ACID PHOSPHATASE"/>
    <property type="match status" value="1"/>
</dbReference>
<protein>
    <recommendedName>
        <fullName evidence="3">Purple acid phosphatase</fullName>
        <ecNumber evidence="3">3.1.3.2</ecNumber>
    </recommendedName>
</protein>
<feature type="signal peptide" evidence="3">
    <location>
        <begin position="1"/>
        <end position="20"/>
    </location>
</feature>
<comment type="catalytic activity">
    <reaction evidence="3">
        <text>a phosphate monoester + H2O = an alcohol + phosphate</text>
        <dbReference type="Rhea" id="RHEA:15017"/>
        <dbReference type="ChEBI" id="CHEBI:15377"/>
        <dbReference type="ChEBI" id="CHEBI:30879"/>
        <dbReference type="ChEBI" id="CHEBI:43474"/>
        <dbReference type="ChEBI" id="CHEBI:67140"/>
        <dbReference type="EC" id="3.1.3.2"/>
    </reaction>
</comment>
<feature type="chain" id="PRO_5018381018" description="Purple acid phosphatase" evidence="3">
    <location>
        <begin position="21"/>
        <end position="554"/>
    </location>
</feature>
<feature type="domain" description="Purple acid phosphatase C-terminal" evidence="5">
    <location>
        <begin position="467"/>
        <end position="529"/>
    </location>
</feature>
<dbReference type="Pfam" id="PF14008">
    <property type="entry name" value="Metallophos_C"/>
    <property type="match status" value="1"/>
</dbReference>
<keyword evidence="2" id="KW-0325">Glycoprotein</keyword>
<feature type="domain" description="Purple acid phosphatase N-terminal" evidence="6">
    <location>
        <begin position="93"/>
        <end position="191"/>
    </location>
</feature>
<comment type="similarity">
    <text evidence="3">Belongs to the metallophosphoesterase superfamily. Purple acid phosphatase family.</text>
</comment>
<sequence>MRLVQVVAVVSTALCSAVSAKSEGFVEHVKHFFRDGDNSAMSGSAVDDSKCVYKWSSLSCTPEDSCSLQYQFGDLTPSEACRVSDSSNATKIPQQFHLAFAGEEAGTGMTISWTTFALDNDPAVWLGSTETKLKVVTDAEVVTKSYYKDDDYELYSYHTVVSGLEPNTEYFYRVGSASDKTFQSAVSSFTTARASGDSSPFTVAVYGDMGTDANSVATNKYVNTLVDEVDFIYHLGDMSYADNAFLTAKRVFGFYYEQVYNKFMNSMTNVMRQMAYMVLVGNHEAECHSPTCLLSNSKKDQLGNYSAFNSRFRMPSPESGGVLNMWYSYEYASVHFTTISSETDYPNAPKNAYYTNRTYGNFGDQLSWLETDLKAADANRDNVPWLIVGMHRPMYTIRSCDANGVPNNEYEALNVQEAFEELFIKYNVDLVLQGHVHAYERHYPTANSSVVMDGVSDDSATYTNPQAPVYVIAGAAGGPEGLYQYKDPPSPDWLVQMDNTHYSITKLSVTPTNLTLTMIESATGTVRDEFSIIKSSAKIEKKKYSYYTYCEAHS</sequence>
<dbReference type="Pfam" id="PF00149">
    <property type="entry name" value="Metallophos"/>
    <property type="match status" value="1"/>
</dbReference>
<dbReference type="InterPro" id="IPR004843">
    <property type="entry name" value="Calcineurin-like_PHP"/>
</dbReference>
<name>A0A3R7H9E8_9STRA</name>
<comment type="caution">
    <text evidence="7">The sequence shown here is derived from an EMBL/GenBank/DDBJ whole genome shotgun (WGS) entry which is preliminary data.</text>
</comment>
<organism evidence="7 8">
    <name type="scientific">Phytophthora kernoviae</name>
    <dbReference type="NCBI Taxonomy" id="325452"/>
    <lineage>
        <taxon>Eukaryota</taxon>
        <taxon>Sar</taxon>
        <taxon>Stramenopiles</taxon>
        <taxon>Oomycota</taxon>
        <taxon>Peronosporomycetes</taxon>
        <taxon>Peronosporales</taxon>
        <taxon>Peronosporaceae</taxon>
        <taxon>Phytophthora</taxon>
    </lineage>
</organism>
<dbReference type="InterPro" id="IPR008963">
    <property type="entry name" value="Purple_acid_Pase-like_N"/>
</dbReference>
<dbReference type="SUPFAM" id="SSF49363">
    <property type="entry name" value="Purple acid phosphatase, N-terminal domain"/>
    <property type="match status" value="1"/>
</dbReference>
<evidence type="ECO:0000313" key="7">
    <source>
        <dbReference type="EMBL" id="RLN66874.1"/>
    </source>
</evidence>
<keyword evidence="1 3" id="KW-0732">Signal</keyword>
<dbReference type="InterPro" id="IPR025733">
    <property type="entry name" value="PAPs_C"/>
</dbReference>
<reference evidence="7 8" key="1">
    <citation type="submission" date="2018-07" db="EMBL/GenBank/DDBJ databases">
        <title>Genome sequencing of oomycete isolates from Chile give support for New Zealand origin for Phytophthora kernoviae and make available the first Nothophytophthora sp. genome.</title>
        <authorList>
            <person name="Studholme D.J."/>
            <person name="Sanfuentes E."/>
            <person name="Panda P."/>
            <person name="Hill R."/>
            <person name="Sambles C."/>
            <person name="Grant M."/>
            <person name="Williams N.M."/>
            <person name="Mcdougal R.L."/>
        </authorList>
    </citation>
    <scope>NUCLEOTIDE SEQUENCE [LARGE SCALE GENOMIC DNA]</scope>
    <source>
        <strain evidence="7">Chile7</strain>
    </source>
</reference>